<dbReference type="AlphaFoldDB" id="A0A935C755"/>
<dbReference type="SMART" id="SM00363">
    <property type="entry name" value="S4"/>
    <property type="match status" value="1"/>
</dbReference>
<dbReference type="InterPro" id="IPR050188">
    <property type="entry name" value="RluA_PseudoU_synthase"/>
</dbReference>
<dbReference type="GO" id="GO:0003723">
    <property type="term" value="F:RNA binding"/>
    <property type="evidence" value="ECO:0007669"/>
    <property type="project" value="UniProtKB-KW"/>
</dbReference>
<evidence type="ECO:0000256" key="1">
    <source>
        <dbReference type="ARBA" id="ARBA00010876"/>
    </source>
</evidence>
<dbReference type="GO" id="GO:0000455">
    <property type="term" value="P:enzyme-directed rRNA pseudouridine synthesis"/>
    <property type="evidence" value="ECO:0007669"/>
    <property type="project" value="UniProtKB-ARBA"/>
</dbReference>
<dbReference type="SUPFAM" id="SSF55120">
    <property type="entry name" value="Pseudouridine synthase"/>
    <property type="match status" value="1"/>
</dbReference>
<dbReference type="GO" id="GO:0120159">
    <property type="term" value="F:rRNA pseudouridine synthase activity"/>
    <property type="evidence" value="ECO:0007669"/>
    <property type="project" value="UniProtKB-ARBA"/>
</dbReference>
<dbReference type="CDD" id="cd00165">
    <property type="entry name" value="S4"/>
    <property type="match status" value="1"/>
</dbReference>
<evidence type="ECO:0000313" key="6">
    <source>
        <dbReference type="Proteomes" id="UP000611723"/>
    </source>
</evidence>
<dbReference type="SUPFAM" id="SSF55174">
    <property type="entry name" value="Alpha-L RNA-binding motif"/>
    <property type="match status" value="1"/>
</dbReference>
<protein>
    <submittedName>
        <fullName evidence="5">RluA family pseudouridine synthase</fullName>
    </submittedName>
</protein>
<gene>
    <name evidence="5" type="ORF">JKA74_06745</name>
</gene>
<comment type="caution">
    <text evidence="5">The sequence shown here is derived from an EMBL/GenBank/DDBJ whole genome shotgun (WGS) entry which is preliminary data.</text>
</comment>
<accession>A0A935C755</accession>
<keyword evidence="3" id="KW-0694">RNA-binding</keyword>
<dbReference type="PANTHER" id="PTHR21600">
    <property type="entry name" value="MITOCHONDRIAL RNA PSEUDOURIDINE SYNTHASE"/>
    <property type="match status" value="1"/>
</dbReference>
<dbReference type="RefSeq" id="WP_201430399.1">
    <property type="nucleotide sequence ID" value="NZ_JAEQBW010000002.1"/>
</dbReference>
<reference evidence="5" key="1">
    <citation type="submission" date="2021-01" db="EMBL/GenBank/DDBJ databases">
        <title>Marivirga aurantiaca sp. nov., isolated from intertidal surface sediments.</title>
        <authorList>
            <person name="Zhang M."/>
        </authorList>
    </citation>
    <scope>NUCLEOTIDE SEQUENCE</scope>
    <source>
        <strain evidence="5">S37H4</strain>
    </source>
</reference>
<comment type="similarity">
    <text evidence="1">Belongs to the pseudouridine synthase RluA family.</text>
</comment>
<dbReference type="Gene3D" id="3.30.2350.10">
    <property type="entry name" value="Pseudouridine synthase"/>
    <property type="match status" value="1"/>
</dbReference>
<keyword evidence="2" id="KW-0413">Isomerase</keyword>
<sequence length="300" mass="34321">MEKQNSPSNQLNETITITEENELLKFIITHFPHKKRPILKSILSGGQIKVNNQPTTQFNHPLKKGDEVTVNWNKPAKKVKLSHLNIIFEDEYLIVIEKAEGLLSVASLKEKKKTAIQILKDHMEKVDSKVKVHVVHRLEREVSGILIFAKTSEVQQKLQESWETYITDRKYMGVVEGKVKKEEDTLKNYLMSNKNNQVFVVDSPEGATETITHFKVVKQSNAFSMLEFTLESGFKNQIRVQMQHYGHPITGDKKYKARKNPLGRVALHASMIEMIHPVTGKKLKFELVAPANFRNLVAKG</sequence>
<proteinExistence type="inferred from homology"/>
<feature type="domain" description="RNA-binding S4" evidence="4">
    <location>
        <begin position="22"/>
        <end position="87"/>
    </location>
</feature>
<dbReference type="PROSITE" id="PS50889">
    <property type="entry name" value="S4"/>
    <property type="match status" value="1"/>
</dbReference>
<dbReference type="PANTHER" id="PTHR21600:SF44">
    <property type="entry name" value="RIBOSOMAL LARGE SUBUNIT PSEUDOURIDINE SYNTHASE D"/>
    <property type="match status" value="1"/>
</dbReference>
<dbReference type="Pfam" id="PF00849">
    <property type="entry name" value="PseudoU_synth_2"/>
    <property type="match status" value="1"/>
</dbReference>
<dbReference type="CDD" id="cd02869">
    <property type="entry name" value="PseudoU_synth_RluA_like"/>
    <property type="match status" value="1"/>
</dbReference>
<dbReference type="Proteomes" id="UP000611723">
    <property type="component" value="Unassembled WGS sequence"/>
</dbReference>
<evidence type="ECO:0000256" key="2">
    <source>
        <dbReference type="ARBA" id="ARBA00023235"/>
    </source>
</evidence>
<evidence type="ECO:0000256" key="3">
    <source>
        <dbReference type="PROSITE-ProRule" id="PRU00182"/>
    </source>
</evidence>
<keyword evidence="6" id="KW-1185">Reference proteome</keyword>
<organism evidence="5 6">
    <name type="scientific">Marivirga aurantiaca</name>
    <dbReference type="NCBI Taxonomy" id="2802615"/>
    <lineage>
        <taxon>Bacteria</taxon>
        <taxon>Pseudomonadati</taxon>
        <taxon>Bacteroidota</taxon>
        <taxon>Cytophagia</taxon>
        <taxon>Cytophagales</taxon>
        <taxon>Marivirgaceae</taxon>
        <taxon>Marivirga</taxon>
    </lineage>
</organism>
<dbReference type="InterPro" id="IPR006145">
    <property type="entry name" value="PsdUridine_synth_RsuA/RluA"/>
</dbReference>
<dbReference type="EMBL" id="JAEQBW010000002">
    <property type="protein sequence ID" value="MBK6264729.1"/>
    <property type="molecule type" value="Genomic_DNA"/>
</dbReference>
<dbReference type="InterPro" id="IPR002942">
    <property type="entry name" value="S4_RNA-bd"/>
</dbReference>
<evidence type="ECO:0000259" key="4">
    <source>
        <dbReference type="SMART" id="SM00363"/>
    </source>
</evidence>
<name>A0A935C755_9BACT</name>
<dbReference type="InterPro" id="IPR020103">
    <property type="entry name" value="PsdUridine_synth_cat_dom_sf"/>
</dbReference>
<evidence type="ECO:0000313" key="5">
    <source>
        <dbReference type="EMBL" id="MBK6264729.1"/>
    </source>
</evidence>